<feature type="transmembrane region" description="Helical" evidence="1">
    <location>
        <begin position="238"/>
        <end position="269"/>
    </location>
</feature>
<organism evidence="2">
    <name type="scientific">marine sediment metagenome</name>
    <dbReference type="NCBI Taxonomy" id="412755"/>
    <lineage>
        <taxon>unclassified sequences</taxon>
        <taxon>metagenomes</taxon>
        <taxon>ecological metagenomes</taxon>
    </lineage>
</organism>
<feature type="transmembrane region" description="Helical" evidence="1">
    <location>
        <begin position="21"/>
        <end position="44"/>
    </location>
</feature>
<feature type="non-terminal residue" evidence="2">
    <location>
        <position position="271"/>
    </location>
</feature>
<protein>
    <recommendedName>
        <fullName evidence="3">Cytochrome oxidase subunit I profile domain-containing protein</fullName>
    </recommendedName>
</protein>
<proteinExistence type="predicted"/>
<evidence type="ECO:0000313" key="2">
    <source>
        <dbReference type="EMBL" id="KKK66891.1"/>
    </source>
</evidence>
<feature type="transmembrane region" description="Helical" evidence="1">
    <location>
        <begin position="64"/>
        <end position="82"/>
    </location>
</feature>
<comment type="caution">
    <text evidence="2">The sequence shown here is derived from an EMBL/GenBank/DDBJ whole genome shotgun (WGS) entry which is preliminary data.</text>
</comment>
<evidence type="ECO:0008006" key="3">
    <source>
        <dbReference type="Google" id="ProtNLM"/>
    </source>
</evidence>
<dbReference type="EMBL" id="LAZR01059864">
    <property type="protein sequence ID" value="KKK66891.1"/>
    <property type="molecule type" value="Genomic_DNA"/>
</dbReference>
<feature type="transmembrane region" description="Helical" evidence="1">
    <location>
        <begin position="94"/>
        <end position="113"/>
    </location>
</feature>
<feature type="transmembrane region" description="Helical" evidence="1">
    <location>
        <begin position="133"/>
        <end position="155"/>
    </location>
</feature>
<sequence length="271" mass="30121">MKIENNKKLVSERFHFKTKNSLLILIGGSLLVSLGILMITIGGSWDVTNHLLNKPETFFSPSHAMMYTGVAVALIGCVIFFFGWRSFSKPTKNLFTFPLKVTLIGIGLLVGAGPLDFVWHSNFGLDGLLSPPHLTLIAGMLLTGLGGLFSLSRYVNQKITTKDSSKYRFLIIIGMIPVWLSATGLFYSFSLPFSDTDYFDFNPDPNFAVIFATISFPFLISFMLLLSSNLANNKFGILSITGILFLVINCMTSIVPNSAIHYTIFFYFFNL</sequence>
<keyword evidence="1" id="KW-1133">Transmembrane helix</keyword>
<keyword evidence="1" id="KW-0812">Transmembrane</keyword>
<reference evidence="2" key="1">
    <citation type="journal article" date="2015" name="Nature">
        <title>Complex archaea that bridge the gap between prokaryotes and eukaryotes.</title>
        <authorList>
            <person name="Spang A."/>
            <person name="Saw J.H."/>
            <person name="Jorgensen S.L."/>
            <person name="Zaremba-Niedzwiedzka K."/>
            <person name="Martijn J."/>
            <person name="Lind A.E."/>
            <person name="van Eijk R."/>
            <person name="Schleper C."/>
            <person name="Guy L."/>
            <person name="Ettema T.J."/>
        </authorList>
    </citation>
    <scope>NUCLEOTIDE SEQUENCE</scope>
</reference>
<name>A0A0F9A405_9ZZZZ</name>
<feature type="transmembrane region" description="Helical" evidence="1">
    <location>
        <begin position="167"/>
        <end position="187"/>
    </location>
</feature>
<feature type="transmembrane region" description="Helical" evidence="1">
    <location>
        <begin position="207"/>
        <end position="226"/>
    </location>
</feature>
<dbReference type="AlphaFoldDB" id="A0A0F9A405"/>
<keyword evidence="1" id="KW-0472">Membrane</keyword>
<gene>
    <name evidence="2" type="ORF">LCGC14_2959540</name>
</gene>
<accession>A0A0F9A405</accession>
<evidence type="ECO:0000256" key="1">
    <source>
        <dbReference type="SAM" id="Phobius"/>
    </source>
</evidence>